<accession>A0A369XMT2</accession>
<sequence>MTVRQVCPKVSAPLPRKLVNLCPIVGSSAGSAGPVRLARCSLLQRFDLMGTRIVESLHLRAQHRLPTSWQPA</sequence>
<gene>
    <name evidence="1" type="ORF">DVS81_14960</name>
</gene>
<protein>
    <submittedName>
        <fullName evidence="1">Uncharacterized protein</fullName>
    </submittedName>
</protein>
<dbReference type="EMBL" id="QPGA01000033">
    <property type="protein sequence ID" value="RDE49759.1"/>
    <property type="molecule type" value="Genomic_DNA"/>
</dbReference>
<dbReference type="AlphaFoldDB" id="A0A369XMT2"/>
<organism evidence="1 2">
    <name type="scientific">Candidatus Accumulibacter meliphilus</name>
    <dbReference type="NCBI Taxonomy" id="2211374"/>
    <lineage>
        <taxon>Bacteria</taxon>
        <taxon>Pseudomonadati</taxon>
        <taxon>Pseudomonadota</taxon>
        <taxon>Betaproteobacteria</taxon>
        <taxon>Candidatus Accumulibacter</taxon>
    </lineage>
</organism>
<evidence type="ECO:0000313" key="1">
    <source>
        <dbReference type="EMBL" id="RDE49759.1"/>
    </source>
</evidence>
<name>A0A369XMT2_9PROT</name>
<comment type="caution">
    <text evidence="1">The sequence shown here is derived from an EMBL/GenBank/DDBJ whole genome shotgun (WGS) entry which is preliminary data.</text>
</comment>
<proteinExistence type="predicted"/>
<evidence type="ECO:0000313" key="2">
    <source>
        <dbReference type="Proteomes" id="UP000253831"/>
    </source>
</evidence>
<dbReference type="Proteomes" id="UP000253831">
    <property type="component" value="Unassembled WGS sequence"/>
</dbReference>
<reference evidence="1 2" key="1">
    <citation type="submission" date="2018-05" db="EMBL/GenBank/DDBJ databases">
        <title>Integrated omic analyses show evidence that a Ca. Accumulibacter phosphatis strain performs denitrification under micro-aerobic conditions.</title>
        <authorList>
            <person name="Camejo P.Y."/>
            <person name="Katherine M.D."/>
            <person name="Daniel N.R."/>
        </authorList>
    </citation>
    <scope>NUCLEOTIDE SEQUENCE [LARGE SCALE GENOMIC DNA]</scope>
    <source>
        <strain evidence="1">UW-LDO-IC</strain>
    </source>
</reference>